<accession>A0ABR8E233</accession>
<gene>
    <name evidence="5" type="ORF">H6G97_39470</name>
</gene>
<proteinExistence type="predicted"/>
<evidence type="ECO:0000313" key="5">
    <source>
        <dbReference type="EMBL" id="MBD2535167.1"/>
    </source>
</evidence>
<sequence length="349" mass="40221">MTKFDGLKIESKKLPSLKRKTVDTSPTGLIKTESLQPENSLPLVIQPAIKGVSLVSWANNNREFFEAQLLKYGGILFRNFNINGVSEFEQFIKNVSPNLLEYNERSSPRSCVTGNIYTSTDYRADQSIFLHNENSYQQTWPLKIFFFCITPAQQGGATTIADTRKVFARIDPNIRERFIKSGVMYVRNFGHGFGLPWQTVFQSQDKNVVEEYCRRNGIETEWKDNDCLKTRAIRQAVARHPHTGEMLWFNHLAFFNISTLETEIREALLAEFTEENLPHNTYYGDGSPIEIKFLDELREAYRQETIPVFWQQEDILMLDNMLVAHGRTPFVGLREIVVGMSEPTSNKNI</sequence>
<dbReference type="RefSeq" id="WP_190946025.1">
    <property type="nucleotide sequence ID" value="NZ_JACJSI010000242.1"/>
</dbReference>
<evidence type="ECO:0000256" key="1">
    <source>
        <dbReference type="ARBA" id="ARBA00001954"/>
    </source>
</evidence>
<dbReference type="SUPFAM" id="SSF51197">
    <property type="entry name" value="Clavaminate synthase-like"/>
    <property type="match status" value="1"/>
</dbReference>
<feature type="domain" description="TauD/TfdA-like" evidence="4">
    <location>
        <begin position="47"/>
        <end position="336"/>
    </location>
</feature>
<comment type="caution">
    <text evidence="5">The sequence shown here is derived from an EMBL/GenBank/DDBJ whole genome shotgun (WGS) entry which is preliminary data.</text>
</comment>
<dbReference type="PANTHER" id="PTHR10696:SF56">
    <property type="entry name" value="TAUD_TFDA-LIKE DOMAIN-CONTAINING PROTEIN"/>
    <property type="match status" value="1"/>
</dbReference>
<comment type="cofactor">
    <cofactor evidence="1">
        <name>Fe(2+)</name>
        <dbReference type="ChEBI" id="CHEBI:29033"/>
    </cofactor>
</comment>
<evidence type="ECO:0000259" key="4">
    <source>
        <dbReference type="Pfam" id="PF02668"/>
    </source>
</evidence>
<dbReference type="Proteomes" id="UP000623440">
    <property type="component" value="Unassembled WGS sequence"/>
</dbReference>
<evidence type="ECO:0000313" key="6">
    <source>
        <dbReference type="Proteomes" id="UP000623440"/>
    </source>
</evidence>
<keyword evidence="2" id="KW-0560">Oxidoreductase</keyword>
<reference evidence="5 6" key="1">
    <citation type="journal article" date="2020" name="ISME J.">
        <title>Comparative genomics reveals insights into cyanobacterial evolution and habitat adaptation.</title>
        <authorList>
            <person name="Chen M.Y."/>
            <person name="Teng W.K."/>
            <person name="Zhao L."/>
            <person name="Hu C.X."/>
            <person name="Zhou Y.K."/>
            <person name="Han B.P."/>
            <person name="Song L.R."/>
            <person name="Shu W.S."/>
        </authorList>
    </citation>
    <scope>NUCLEOTIDE SEQUENCE [LARGE SCALE GENOMIC DNA]</scope>
    <source>
        <strain evidence="5 6">FACHB-838</strain>
    </source>
</reference>
<keyword evidence="3" id="KW-0045">Antibiotic biosynthesis</keyword>
<dbReference type="EMBL" id="JACJSI010000242">
    <property type="protein sequence ID" value="MBD2535167.1"/>
    <property type="molecule type" value="Genomic_DNA"/>
</dbReference>
<dbReference type="PANTHER" id="PTHR10696">
    <property type="entry name" value="GAMMA-BUTYROBETAINE HYDROXYLASE-RELATED"/>
    <property type="match status" value="1"/>
</dbReference>
<dbReference type="InterPro" id="IPR003819">
    <property type="entry name" value="TauD/TfdA-like"/>
</dbReference>
<evidence type="ECO:0000256" key="2">
    <source>
        <dbReference type="ARBA" id="ARBA00023002"/>
    </source>
</evidence>
<dbReference type="InterPro" id="IPR050411">
    <property type="entry name" value="AlphaKG_dependent_hydroxylases"/>
</dbReference>
<keyword evidence="5" id="KW-0223">Dioxygenase</keyword>
<dbReference type="Gene3D" id="3.60.130.10">
    <property type="entry name" value="Clavaminate synthase-like"/>
    <property type="match status" value="1"/>
</dbReference>
<protein>
    <submittedName>
        <fullName evidence="5">TauD/TfdA family dioxygenase</fullName>
    </submittedName>
</protein>
<dbReference type="InterPro" id="IPR042098">
    <property type="entry name" value="TauD-like_sf"/>
</dbReference>
<dbReference type="GO" id="GO:0051213">
    <property type="term" value="F:dioxygenase activity"/>
    <property type="evidence" value="ECO:0007669"/>
    <property type="project" value="UniProtKB-KW"/>
</dbReference>
<name>A0ABR8E233_9NOSO</name>
<evidence type="ECO:0000256" key="3">
    <source>
        <dbReference type="ARBA" id="ARBA00023194"/>
    </source>
</evidence>
<dbReference type="Pfam" id="PF02668">
    <property type="entry name" value="TauD"/>
    <property type="match status" value="1"/>
</dbReference>
<keyword evidence="6" id="KW-1185">Reference proteome</keyword>
<organism evidence="5 6">
    <name type="scientific">Nostoc flagelliforme FACHB-838</name>
    <dbReference type="NCBI Taxonomy" id="2692904"/>
    <lineage>
        <taxon>Bacteria</taxon>
        <taxon>Bacillati</taxon>
        <taxon>Cyanobacteriota</taxon>
        <taxon>Cyanophyceae</taxon>
        <taxon>Nostocales</taxon>
        <taxon>Nostocaceae</taxon>
        <taxon>Nostoc</taxon>
    </lineage>
</organism>